<keyword evidence="4" id="KW-1185">Reference proteome</keyword>
<dbReference type="PANTHER" id="PTHR16026:SF0">
    <property type="entry name" value="CARTILAGE ACIDIC PROTEIN 1"/>
    <property type="match status" value="1"/>
</dbReference>
<evidence type="ECO:0000259" key="2">
    <source>
        <dbReference type="Pfam" id="PF07593"/>
    </source>
</evidence>
<dbReference type="InterPro" id="IPR028994">
    <property type="entry name" value="Integrin_alpha_N"/>
</dbReference>
<dbReference type="Proteomes" id="UP001321520">
    <property type="component" value="Chromosome"/>
</dbReference>
<dbReference type="InterPro" id="IPR011519">
    <property type="entry name" value="UnbV_ASPIC"/>
</dbReference>
<gene>
    <name evidence="3" type="ORF">M8T91_09015</name>
</gene>
<dbReference type="RefSeq" id="WP_301418909.1">
    <property type="nucleotide sequence ID" value="NZ_CP098023.1"/>
</dbReference>
<dbReference type="InterPro" id="IPR013517">
    <property type="entry name" value="FG-GAP"/>
</dbReference>
<accession>A0ABY9EGT2</accession>
<dbReference type="Gene3D" id="2.130.10.130">
    <property type="entry name" value="Integrin alpha, N-terminal"/>
    <property type="match status" value="2"/>
</dbReference>
<dbReference type="Pfam" id="PF07593">
    <property type="entry name" value="UnbV_ASPIC"/>
    <property type="match status" value="1"/>
</dbReference>
<proteinExistence type="predicted"/>
<keyword evidence="1" id="KW-0732">Signal</keyword>
<reference evidence="3 4" key="1">
    <citation type="submission" date="2022-05" db="EMBL/GenBank/DDBJ databases">
        <title>Microbulbifer sp. nov., isolated from sponge.</title>
        <authorList>
            <person name="Gao L."/>
        </authorList>
    </citation>
    <scope>NUCLEOTIDE SEQUENCE [LARGE SCALE GENOMIC DNA]</scope>
    <source>
        <strain evidence="3 4">MI-G</strain>
    </source>
</reference>
<feature type="domain" description="ASPIC/UnbV" evidence="2">
    <location>
        <begin position="768"/>
        <end position="817"/>
    </location>
</feature>
<dbReference type="Pfam" id="PF13517">
    <property type="entry name" value="FG-GAP_3"/>
    <property type="match status" value="1"/>
</dbReference>
<name>A0ABY9EGT2_9GAMM</name>
<dbReference type="EMBL" id="CP098023">
    <property type="protein sequence ID" value="WKD51542.1"/>
    <property type="molecule type" value="Genomic_DNA"/>
</dbReference>
<dbReference type="PANTHER" id="PTHR16026">
    <property type="entry name" value="CARTILAGE ACIDIC PROTEIN 1"/>
    <property type="match status" value="1"/>
</dbReference>
<dbReference type="InterPro" id="IPR027039">
    <property type="entry name" value="Crtac1"/>
</dbReference>
<evidence type="ECO:0000256" key="1">
    <source>
        <dbReference type="ARBA" id="ARBA00022729"/>
    </source>
</evidence>
<organism evidence="3 4">
    <name type="scientific">Microbulbifer spongiae</name>
    <dbReference type="NCBI Taxonomy" id="2944933"/>
    <lineage>
        <taxon>Bacteria</taxon>
        <taxon>Pseudomonadati</taxon>
        <taxon>Pseudomonadota</taxon>
        <taxon>Gammaproteobacteria</taxon>
        <taxon>Cellvibrionales</taxon>
        <taxon>Microbulbiferaceae</taxon>
        <taxon>Microbulbifer</taxon>
    </lineage>
</organism>
<evidence type="ECO:0000313" key="4">
    <source>
        <dbReference type="Proteomes" id="UP001321520"/>
    </source>
</evidence>
<protein>
    <submittedName>
        <fullName evidence="3">CRTAC1 family protein</fullName>
    </submittedName>
</protein>
<sequence>MKIRFSLICLIGLLSAHVSELYAGERNDKNIEEETIKPFREIGISLGFRGKHNTSIFSEGATLFDANNDGLLDLYLPHDGRPVYKATSKQGVLTNSNVPALPNTLFINQGVDSKGNPVLTPIQELVGKNRHYIREELLIENKYLPRKGIKDNEFSVGRIARAAVAADLNGDGLMDLYVLNAHYGMAVQNEETAMPFYPVETNLGREDRNSKEPLLFMAPPFLRVGMEDGLNVKVNFGDKEEWEGSNRLFINLGDKDHDGIPEWVDMTEKAGVGGRWDSQSATVADIDRDGDLDIYVSNFLDFDYFGFGMETFAGNRNQLYINQLVETGELTFIDKALEMKVAGLYEEEALPHGSYSLPLKKVISRAEQIVNGKKVGEEADHSWSAQLTDWNDDGWPDLVVANDVGGPRLRVYENNKGNTYRRDTQFDSPLWEGCWMGVESGDLDGDGHAELLATNCGSQVASIRNTALFVNSGKEMASMPRSQINYPLGQSTLHNILLSYTEDSGLKDVTLDTRVVHSEVIPPDMVNKNNVMPKHYDFYEEMRFKDGLSGLEFSWGPVMMDIDNDSDLDIYLAGALTRGNDGMGGDFSGGPGRLLVNSSSPGNFKFHDKTFEYRLMDIDYMDYDHEPPRRKAPGTGWHKRDYIYINDIDSFSEMGLEAAKKGEIRDIFRMHEAAVGMISGDLNDDGFADLVVTHASGYNSLSPEARNLKVSFNGQVMALPGTDKLRHPPTNFESGKTFVYINGGVVEADIANWVKIRLIDSESPNIFGVGAKVVVNNTIVRRINIGGPSFSSYSGDLLVGLGKESVEKLQVRWPSGADKLDSYMLQKPVKNDLICLYRGKGVMPCDLVGESIAASKFAVKNSNPETD</sequence>
<evidence type="ECO:0000313" key="3">
    <source>
        <dbReference type="EMBL" id="WKD51542.1"/>
    </source>
</evidence>
<dbReference type="SUPFAM" id="SSF69318">
    <property type="entry name" value="Integrin alpha N-terminal domain"/>
    <property type="match status" value="2"/>
</dbReference>